<dbReference type="FunFam" id="1.10.3810.10:FF:000001">
    <property type="entry name" value="Penicillin-binding protein 1A"/>
    <property type="match status" value="1"/>
</dbReference>
<name>A0A1G2I834_9BACT</name>
<keyword evidence="17" id="KW-1133">Transmembrane helix</keyword>
<dbReference type="Gene3D" id="1.10.3810.10">
    <property type="entry name" value="Biosynthetic peptidoglycan transglycosylase-like"/>
    <property type="match status" value="1"/>
</dbReference>
<sequence>MDKDKILKILPSIAKWLVFLFLAGVILLLILFFYYTYDLPRPEKFTENPIIQSTKIYDRTGKVLLYDIYGEEKREIVSFDKISDNLKHAVLTSEDERFYQHGGIDLQAIIRSVLIDLRLMKATTGASTITQQLIRSVYLTKARTLSRKVKEVVLSIELERRYSKDQIFNWYLNEIPFGENAYGAEAASQTYFNKPASDLSLAQAATLAALIPAPSYYSPYGSHKNLLLQKKDSILEKMKKNGYIDAKQLEEAKKESIVFSESSTPIKAPHFVMYVKQYLENKYGIDFLQQKGLKVYTTLDWDLQDYSEQVIQDADKTNMQFDAHNAAVVVIDPKTGEILSLIGSKDYFQKSYPKGCDEKASGKCLFDPKFDVATIGLRQPGSSFKPFVYATAFKKGYTPDTMLWDVKTEFNKNCTPDGNQLKDQYGRQCYNPQNYDGRTRGIISLRSSLAQSLNIPSVELLYLAGLGDSIQTAKDIGISTLNEPDRYGLSLVLGGGEVTLLEMTSAYGIFATEGLKTSPVSILKIEDSSGNIIEQNTKQATKVLDTQVARQINDVLSDNNARAPIFGQNNALYFNNYQVAAKTGTTQYYNDAWTMGYSPFASVGVWVGNNDNSSTNKKTGIGLAAPIWRKIMQKLLESRPAENFTKPDPIQNINPVLLGQLPADEPPHSILHYIDKNNPTGPAPQNPAADPMYFLWEEAIKNWLGIINPPTPTPTPLPTPAN</sequence>
<keyword evidence="17" id="KW-0812">Transmembrane</keyword>
<dbReference type="InterPro" id="IPR050396">
    <property type="entry name" value="Glycosyltr_51/Transpeptidase"/>
</dbReference>
<evidence type="ECO:0000256" key="8">
    <source>
        <dbReference type="ARBA" id="ARBA00022679"/>
    </source>
</evidence>
<dbReference type="GO" id="GO:0030288">
    <property type="term" value="C:outer membrane-bounded periplasmic space"/>
    <property type="evidence" value="ECO:0007669"/>
    <property type="project" value="TreeGrafter"/>
</dbReference>
<comment type="caution">
    <text evidence="20">The sequence shown here is derived from an EMBL/GenBank/DDBJ whole genome shotgun (WGS) entry which is preliminary data.</text>
</comment>
<dbReference type="InterPro" id="IPR001264">
    <property type="entry name" value="Glyco_trans_51"/>
</dbReference>
<dbReference type="Gene3D" id="3.40.710.10">
    <property type="entry name" value="DD-peptidase/beta-lactamase superfamily"/>
    <property type="match status" value="1"/>
</dbReference>
<dbReference type="GO" id="GO:0071555">
    <property type="term" value="P:cell wall organization"/>
    <property type="evidence" value="ECO:0007669"/>
    <property type="project" value="UniProtKB-KW"/>
</dbReference>
<dbReference type="NCBIfam" id="TIGR02074">
    <property type="entry name" value="PBP_1a_fam"/>
    <property type="match status" value="1"/>
</dbReference>
<dbReference type="PANTHER" id="PTHR32282:SF11">
    <property type="entry name" value="PENICILLIN-BINDING PROTEIN 1B"/>
    <property type="match status" value="1"/>
</dbReference>
<keyword evidence="10" id="KW-0133">Cell shape</keyword>
<keyword evidence="11" id="KW-0573">Peptidoglycan synthesis</keyword>
<dbReference type="EMBL" id="MHOV01000015">
    <property type="protein sequence ID" value="OGZ70208.1"/>
    <property type="molecule type" value="Genomic_DNA"/>
</dbReference>
<evidence type="ECO:0000256" key="11">
    <source>
        <dbReference type="ARBA" id="ARBA00022984"/>
    </source>
</evidence>
<evidence type="ECO:0000256" key="5">
    <source>
        <dbReference type="ARBA" id="ARBA00022645"/>
    </source>
</evidence>
<dbReference type="InterPro" id="IPR001460">
    <property type="entry name" value="PCN-bd_Tpept"/>
</dbReference>
<dbReference type="PANTHER" id="PTHR32282">
    <property type="entry name" value="BINDING PROTEIN TRANSPEPTIDASE, PUTATIVE-RELATED"/>
    <property type="match status" value="1"/>
</dbReference>
<evidence type="ECO:0000256" key="9">
    <source>
        <dbReference type="ARBA" id="ARBA00022801"/>
    </source>
</evidence>
<evidence type="ECO:0000256" key="2">
    <source>
        <dbReference type="ARBA" id="ARBA00007090"/>
    </source>
</evidence>
<evidence type="ECO:0000256" key="3">
    <source>
        <dbReference type="ARBA" id="ARBA00007739"/>
    </source>
</evidence>
<comment type="similarity">
    <text evidence="3">In the N-terminal section; belongs to the glycosyltransferase 51 family.</text>
</comment>
<evidence type="ECO:0000256" key="16">
    <source>
        <dbReference type="ARBA" id="ARBA00049902"/>
    </source>
</evidence>
<evidence type="ECO:0000259" key="18">
    <source>
        <dbReference type="Pfam" id="PF00905"/>
    </source>
</evidence>
<organism evidence="20 21">
    <name type="scientific">Candidatus Staskawiczbacteria bacterium RIFCSPHIGHO2_12_FULL_38_11</name>
    <dbReference type="NCBI Taxonomy" id="1802209"/>
    <lineage>
        <taxon>Bacteria</taxon>
        <taxon>Candidatus Staskawicziibacteriota</taxon>
    </lineage>
</organism>
<dbReference type="SUPFAM" id="SSF53955">
    <property type="entry name" value="Lysozyme-like"/>
    <property type="match status" value="1"/>
</dbReference>
<dbReference type="GO" id="GO:0009252">
    <property type="term" value="P:peptidoglycan biosynthetic process"/>
    <property type="evidence" value="ECO:0007669"/>
    <property type="project" value="UniProtKB-KW"/>
</dbReference>
<evidence type="ECO:0000256" key="12">
    <source>
        <dbReference type="ARBA" id="ARBA00023136"/>
    </source>
</evidence>
<evidence type="ECO:0000256" key="13">
    <source>
        <dbReference type="ARBA" id="ARBA00023268"/>
    </source>
</evidence>
<keyword evidence="13" id="KW-0511">Multifunctional enzyme</keyword>
<feature type="domain" description="Glycosyl transferase family 51" evidence="19">
    <location>
        <begin position="68"/>
        <end position="239"/>
    </location>
</feature>
<keyword evidence="9" id="KW-0378">Hydrolase</keyword>
<dbReference type="AlphaFoldDB" id="A0A1G2I834"/>
<dbReference type="Pfam" id="PF00905">
    <property type="entry name" value="Transpeptidase"/>
    <property type="match status" value="1"/>
</dbReference>
<keyword evidence="6" id="KW-0645">Protease</keyword>
<keyword evidence="7" id="KW-0328">Glycosyltransferase</keyword>
<evidence type="ECO:0000256" key="17">
    <source>
        <dbReference type="SAM" id="Phobius"/>
    </source>
</evidence>
<dbReference type="Proteomes" id="UP000179214">
    <property type="component" value="Unassembled WGS sequence"/>
</dbReference>
<evidence type="ECO:0000313" key="21">
    <source>
        <dbReference type="Proteomes" id="UP000179214"/>
    </source>
</evidence>
<feature type="transmembrane region" description="Helical" evidence="17">
    <location>
        <begin position="12"/>
        <end position="35"/>
    </location>
</feature>
<evidence type="ECO:0000313" key="20">
    <source>
        <dbReference type="EMBL" id="OGZ70208.1"/>
    </source>
</evidence>
<dbReference type="GO" id="GO:0006508">
    <property type="term" value="P:proteolysis"/>
    <property type="evidence" value="ECO:0007669"/>
    <property type="project" value="UniProtKB-KW"/>
</dbReference>
<dbReference type="InterPro" id="IPR012338">
    <property type="entry name" value="Beta-lactam/transpept-like"/>
</dbReference>
<keyword evidence="12 17" id="KW-0472">Membrane</keyword>
<dbReference type="GO" id="GO:0008955">
    <property type="term" value="F:peptidoglycan glycosyltransferase activity"/>
    <property type="evidence" value="ECO:0007669"/>
    <property type="project" value="UniProtKB-EC"/>
</dbReference>
<keyword evidence="14" id="KW-0961">Cell wall biogenesis/degradation</keyword>
<keyword evidence="5" id="KW-0121">Carboxypeptidase</keyword>
<keyword evidence="8" id="KW-0808">Transferase</keyword>
<dbReference type="Pfam" id="PF00912">
    <property type="entry name" value="Transgly"/>
    <property type="match status" value="1"/>
</dbReference>
<comment type="subcellular location">
    <subcellularLocation>
        <location evidence="1">Cell membrane</location>
    </subcellularLocation>
</comment>
<dbReference type="GO" id="GO:0005886">
    <property type="term" value="C:plasma membrane"/>
    <property type="evidence" value="ECO:0007669"/>
    <property type="project" value="UniProtKB-SubCell"/>
</dbReference>
<evidence type="ECO:0000256" key="1">
    <source>
        <dbReference type="ARBA" id="ARBA00004236"/>
    </source>
</evidence>
<proteinExistence type="inferred from homology"/>
<dbReference type="InterPro" id="IPR036950">
    <property type="entry name" value="PBP_transglycosylase"/>
</dbReference>
<dbReference type="InterPro" id="IPR023346">
    <property type="entry name" value="Lysozyme-like_dom_sf"/>
</dbReference>
<evidence type="ECO:0000256" key="15">
    <source>
        <dbReference type="ARBA" id="ARBA00034000"/>
    </source>
</evidence>
<comment type="catalytic activity">
    <reaction evidence="15">
        <text>Preferential cleavage: (Ac)2-L-Lys-D-Ala-|-D-Ala. Also transpeptidation of peptidyl-alanyl moieties that are N-acyl substituents of D-alanine.</text>
        <dbReference type="EC" id="3.4.16.4"/>
    </reaction>
</comment>
<dbReference type="GO" id="GO:0009002">
    <property type="term" value="F:serine-type D-Ala-D-Ala carboxypeptidase activity"/>
    <property type="evidence" value="ECO:0007669"/>
    <property type="project" value="UniProtKB-EC"/>
</dbReference>
<evidence type="ECO:0000256" key="10">
    <source>
        <dbReference type="ARBA" id="ARBA00022960"/>
    </source>
</evidence>
<dbReference type="GO" id="GO:0008360">
    <property type="term" value="P:regulation of cell shape"/>
    <property type="evidence" value="ECO:0007669"/>
    <property type="project" value="UniProtKB-KW"/>
</dbReference>
<comment type="similarity">
    <text evidence="2">In the C-terminal section; belongs to the transpeptidase family.</text>
</comment>
<evidence type="ECO:0000256" key="14">
    <source>
        <dbReference type="ARBA" id="ARBA00023316"/>
    </source>
</evidence>
<evidence type="ECO:0000256" key="7">
    <source>
        <dbReference type="ARBA" id="ARBA00022676"/>
    </source>
</evidence>
<keyword evidence="4" id="KW-1003">Cell membrane</keyword>
<dbReference type="SUPFAM" id="SSF56601">
    <property type="entry name" value="beta-lactamase/transpeptidase-like"/>
    <property type="match status" value="1"/>
</dbReference>
<evidence type="ECO:0000256" key="6">
    <source>
        <dbReference type="ARBA" id="ARBA00022670"/>
    </source>
</evidence>
<protein>
    <submittedName>
        <fullName evidence="20">Uncharacterized protein</fullName>
    </submittedName>
</protein>
<dbReference type="GO" id="GO:0008658">
    <property type="term" value="F:penicillin binding"/>
    <property type="evidence" value="ECO:0007669"/>
    <property type="project" value="InterPro"/>
</dbReference>
<accession>A0A1G2I834</accession>
<feature type="domain" description="Penicillin-binding protein transpeptidase" evidence="18">
    <location>
        <begin position="327"/>
        <end position="633"/>
    </location>
</feature>
<gene>
    <name evidence="20" type="ORF">A3F47_00520</name>
</gene>
<evidence type="ECO:0000259" key="19">
    <source>
        <dbReference type="Pfam" id="PF00912"/>
    </source>
</evidence>
<evidence type="ECO:0000256" key="4">
    <source>
        <dbReference type="ARBA" id="ARBA00022475"/>
    </source>
</evidence>
<reference evidence="20 21" key="1">
    <citation type="journal article" date="2016" name="Nat. Commun.">
        <title>Thousands of microbial genomes shed light on interconnected biogeochemical processes in an aquifer system.</title>
        <authorList>
            <person name="Anantharaman K."/>
            <person name="Brown C.T."/>
            <person name="Hug L.A."/>
            <person name="Sharon I."/>
            <person name="Castelle C.J."/>
            <person name="Probst A.J."/>
            <person name="Thomas B.C."/>
            <person name="Singh A."/>
            <person name="Wilkins M.J."/>
            <person name="Karaoz U."/>
            <person name="Brodie E.L."/>
            <person name="Williams K.H."/>
            <person name="Hubbard S.S."/>
            <person name="Banfield J.F."/>
        </authorList>
    </citation>
    <scope>NUCLEOTIDE SEQUENCE [LARGE SCALE GENOMIC DNA]</scope>
</reference>
<comment type="catalytic activity">
    <reaction evidence="16">
        <text>[GlcNAc-(1-&gt;4)-Mur2Ac(oyl-L-Ala-gamma-D-Glu-L-Lys-D-Ala-D-Ala)](n)-di-trans,octa-cis-undecaprenyl diphosphate + beta-D-GlcNAc-(1-&gt;4)-Mur2Ac(oyl-L-Ala-gamma-D-Glu-L-Lys-D-Ala-D-Ala)-di-trans,octa-cis-undecaprenyl diphosphate = [GlcNAc-(1-&gt;4)-Mur2Ac(oyl-L-Ala-gamma-D-Glu-L-Lys-D-Ala-D-Ala)](n+1)-di-trans,octa-cis-undecaprenyl diphosphate + di-trans,octa-cis-undecaprenyl diphosphate + H(+)</text>
        <dbReference type="Rhea" id="RHEA:23708"/>
        <dbReference type="Rhea" id="RHEA-COMP:9602"/>
        <dbReference type="Rhea" id="RHEA-COMP:9603"/>
        <dbReference type="ChEBI" id="CHEBI:15378"/>
        <dbReference type="ChEBI" id="CHEBI:58405"/>
        <dbReference type="ChEBI" id="CHEBI:60033"/>
        <dbReference type="ChEBI" id="CHEBI:78435"/>
        <dbReference type="EC" id="2.4.99.28"/>
    </reaction>
</comment>